<organism evidence="1 2">
    <name type="scientific">Hyalomma asiaticum</name>
    <name type="common">Tick</name>
    <dbReference type="NCBI Taxonomy" id="266040"/>
    <lineage>
        <taxon>Eukaryota</taxon>
        <taxon>Metazoa</taxon>
        <taxon>Ecdysozoa</taxon>
        <taxon>Arthropoda</taxon>
        <taxon>Chelicerata</taxon>
        <taxon>Arachnida</taxon>
        <taxon>Acari</taxon>
        <taxon>Parasitiformes</taxon>
        <taxon>Ixodida</taxon>
        <taxon>Ixodoidea</taxon>
        <taxon>Ixodidae</taxon>
        <taxon>Hyalomminae</taxon>
        <taxon>Hyalomma</taxon>
    </lineage>
</organism>
<comment type="caution">
    <text evidence="1">The sequence shown here is derived from an EMBL/GenBank/DDBJ whole genome shotgun (WGS) entry which is preliminary data.</text>
</comment>
<accession>A0ACB7RRX6</accession>
<reference evidence="1" key="1">
    <citation type="submission" date="2020-05" db="EMBL/GenBank/DDBJ databases">
        <title>Large-scale comparative analyses of tick genomes elucidate their genetic diversity and vector capacities.</title>
        <authorList>
            <person name="Jia N."/>
            <person name="Wang J."/>
            <person name="Shi W."/>
            <person name="Du L."/>
            <person name="Sun Y."/>
            <person name="Zhan W."/>
            <person name="Jiang J."/>
            <person name="Wang Q."/>
            <person name="Zhang B."/>
            <person name="Ji P."/>
            <person name="Sakyi L.B."/>
            <person name="Cui X."/>
            <person name="Yuan T."/>
            <person name="Jiang B."/>
            <person name="Yang W."/>
            <person name="Lam T.T.-Y."/>
            <person name="Chang Q."/>
            <person name="Ding S."/>
            <person name="Wang X."/>
            <person name="Zhu J."/>
            <person name="Ruan X."/>
            <person name="Zhao L."/>
            <person name="Wei J."/>
            <person name="Que T."/>
            <person name="Du C."/>
            <person name="Cheng J."/>
            <person name="Dai P."/>
            <person name="Han X."/>
            <person name="Huang E."/>
            <person name="Gao Y."/>
            <person name="Liu J."/>
            <person name="Shao H."/>
            <person name="Ye R."/>
            <person name="Li L."/>
            <person name="Wei W."/>
            <person name="Wang X."/>
            <person name="Wang C."/>
            <person name="Yang T."/>
            <person name="Huo Q."/>
            <person name="Li W."/>
            <person name="Guo W."/>
            <person name="Chen H."/>
            <person name="Zhou L."/>
            <person name="Ni X."/>
            <person name="Tian J."/>
            <person name="Zhou Y."/>
            <person name="Sheng Y."/>
            <person name="Liu T."/>
            <person name="Pan Y."/>
            <person name="Xia L."/>
            <person name="Li J."/>
            <person name="Zhao F."/>
            <person name="Cao W."/>
        </authorList>
    </citation>
    <scope>NUCLEOTIDE SEQUENCE</scope>
    <source>
        <strain evidence="1">Hyas-2018</strain>
    </source>
</reference>
<evidence type="ECO:0000313" key="1">
    <source>
        <dbReference type="EMBL" id="KAH6924935.1"/>
    </source>
</evidence>
<gene>
    <name evidence="1" type="ORF">HPB50_026656</name>
</gene>
<name>A0ACB7RRX6_HYAAI</name>
<evidence type="ECO:0000313" key="2">
    <source>
        <dbReference type="Proteomes" id="UP000821845"/>
    </source>
</evidence>
<sequence length="600" mass="67099">MPEDERGPSSSRSSDPCDDASACISDVTSATPFALDEAMNISLPSAHWRQELIDDAVSGMTCGVFYCRNLVAGELLVQKTVIVERDGSCTINGYNKVHKQLLRTLTTVADLESVLKEIDSLNICGGIPPAENGPTAITLHHKHCTVFTKRPTCFRCLCLRRQLRARKPAKAGDNQINFKHYQILYETEKKNHLKVVPKLTAAHVQPSNLLKMSVRLAAQLFSRSTAIGLKVYREEGVEGLGDSAGTEVFTRIFNDVFDALNAKHPAEGIRKGSPKIQVIQGFLELLNTTEKNHRERNMLLFASRQTTESLRVTLLSVLDIIDELHKVGIPYILTAKLNQDPLERFFGVVRSFHGDDDHPTIVQFSQIYRLLSLFTPVKNAVKGNCSGQADTVLVSLHESLGEKAKAAAEIKRAVEAKLHKKLFGIAASESNSDEPDERDCEKPGTQEMVIYYLAGYTHKKVTKTVACRQCLDILTADAETLAKKGTNFSQARLTEMREFKSGCLHQPSLLLYNFIEKVEHIIRQTLDSHPVFGDLFWAILEQLEEASLPVVGCAAHFQEVTARIIKFYVIMRLHFYSRKKNSEMLISERVHSARKKAKLL</sequence>
<keyword evidence="2" id="KW-1185">Reference proteome</keyword>
<dbReference type="EMBL" id="CM023488">
    <property type="protein sequence ID" value="KAH6924935.1"/>
    <property type="molecule type" value="Genomic_DNA"/>
</dbReference>
<proteinExistence type="predicted"/>
<dbReference type="Proteomes" id="UP000821845">
    <property type="component" value="Chromosome 8"/>
</dbReference>
<protein>
    <submittedName>
        <fullName evidence="1">Uncharacterized protein</fullName>
    </submittedName>
</protein>